<reference evidence="11 12" key="1">
    <citation type="submission" date="2018-06" db="EMBL/GenBank/DDBJ databases">
        <title>Genomic Encyclopedia of Type Strains, Phase IV (KMG-IV): sequencing the most valuable type-strain genomes for metagenomic binning, comparative biology and taxonomic classification.</title>
        <authorList>
            <person name="Goeker M."/>
        </authorList>
    </citation>
    <scope>NUCLEOTIDE SEQUENCE [LARGE SCALE GENOMIC DNA]</scope>
    <source>
        <strain evidence="11 12">DSM 44599</strain>
    </source>
</reference>
<dbReference type="PROSITE" id="PS51384">
    <property type="entry name" value="FAD_FR"/>
    <property type="match status" value="1"/>
</dbReference>
<dbReference type="PRINTS" id="PR00371">
    <property type="entry name" value="FPNCR"/>
</dbReference>
<keyword evidence="6" id="KW-0560">Oxidoreductase</keyword>
<proteinExistence type="predicted"/>
<dbReference type="InterPro" id="IPR050415">
    <property type="entry name" value="MRET"/>
</dbReference>
<name>A0A366DQX1_9NOCA</name>
<sequence length="378" mass="41524">MVLKNVREWLEAPAASVAERGGRLNVLRGAVARVTTPLLPDDYLHLANPLWSARELRGRIVDVRKETADSATLVIKPGWGFDFRYQPGQYIGIGILVEGRWHWRSYSLTCPPDWNDPSRGSGRLISIAVKAMPEGFLSSHLVNGVKPGTVVRLQTPQGGFVLPYPPPPKVLFLTAGSGVTPVMSMLRAMDRRDTVTDVVHLHSARTADDVMFGAELKELHRRHPGFESHLHLTSEQGKFALADLDTRFPDWKERDTWACGPAGMLDEIEQHWRAAGIENRLHIERFEIERSAVGEGGTVTFGKTGRSIEADGATSLLEAGESVGVQMPFGCRMGICQTCVVTISSGHARDLRNGEERREGDKVQTCISAAAGDCTLDV</sequence>
<dbReference type="PROSITE" id="PS51085">
    <property type="entry name" value="2FE2S_FER_2"/>
    <property type="match status" value="1"/>
</dbReference>
<keyword evidence="8" id="KW-0411">Iron-sulfur</keyword>
<dbReference type="InterPro" id="IPR001433">
    <property type="entry name" value="OxRdtase_FAD/NAD-bd"/>
</dbReference>
<organism evidence="11 12">
    <name type="scientific">Nocardia puris</name>
    <dbReference type="NCBI Taxonomy" id="208602"/>
    <lineage>
        <taxon>Bacteria</taxon>
        <taxon>Bacillati</taxon>
        <taxon>Actinomycetota</taxon>
        <taxon>Actinomycetes</taxon>
        <taxon>Mycobacteriales</taxon>
        <taxon>Nocardiaceae</taxon>
        <taxon>Nocardia</taxon>
    </lineage>
</organism>
<dbReference type="Pfam" id="PF00111">
    <property type="entry name" value="Fer2"/>
    <property type="match status" value="1"/>
</dbReference>
<dbReference type="InterPro" id="IPR008333">
    <property type="entry name" value="Cbr1-like_FAD-bd_dom"/>
</dbReference>
<feature type="domain" description="FAD-binding FR-type" evidence="10">
    <location>
        <begin position="53"/>
        <end position="163"/>
    </location>
</feature>
<dbReference type="Gene3D" id="3.40.50.80">
    <property type="entry name" value="Nucleotide-binding domain of ferredoxin-NADP reductase (FNR) module"/>
    <property type="match status" value="1"/>
</dbReference>
<evidence type="ECO:0000256" key="4">
    <source>
        <dbReference type="ARBA" id="ARBA00022723"/>
    </source>
</evidence>
<dbReference type="CDD" id="cd00207">
    <property type="entry name" value="fer2"/>
    <property type="match status" value="1"/>
</dbReference>
<dbReference type="InterPro" id="IPR001709">
    <property type="entry name" value="Flavoprot_Pyr_Nucl_cyt_Rdtase"/>
</dbReference>
<keyword evidence="7" id="KW-0408">Iron</keyword>
<evidence type="ECO:0000256" key="8">
    <source>
        <dbReference type="ARBA" id="ARBA00023014"/>
    </source>
</evidence>
<gene>
    <name evidence="11" type="ORF">DFR74_103139</name>
</gene>
<dbReference type="PANTHER" id="PTHR47354:SF6">
    <property type="entry name" value="NADH OXIDOREDUCTASE HCR"/>
    <property type="match status" value="1"/>
</dbReference>
<dbReference type="GO" id="GO:0051537">
    <property type="term" value="F:2 iron, 2 sulfur cluster binding"/>
    <property type="evidence" value="ECO:0007669"/>
    <property type="project" value="UniProtKB-KW"/>
</dbReference>
<dbReference type="InterPro" id="IPR001041">
    <property type="entry name" value="2Fe-2S_ferredoxin-type"/>
</dbReference>
<dbReference type="Proteomes" id="UP000252586">
    <property type="component" value="Unassembled WGS sequence"/>
</dbReference>
<evidence type="ECO:0000256" key="1">
    <source>
        <dbReference type="ARBA" id="ARBA00001974"/>
    </source>
</evidence>
<dbReference type="Pfam" id="PF00175">
    <property type="entry name" value="NAD_binding_1"/>
    <property type="match status" value="1"/>
</dbReference>
<evidence type="ECO:0000256" key="7">
    <source>
        <dbReference type="ARBA" id="ARBA00023004"/>
    </source>
</evidence>
<dbReference type="AlphaFoldDB" id="A0A366DQX1"/>
<keyword evidence="2" id="KW-0285">Flavoprotein</keyword>
<dbReference type="InterPro" id="IPR017938">
    <property type="entry name" value="Riboflavin_synthase-like_b-brl"/>
</dbReference>
<evidence type="ECO:0000256" key="5">
    <source>
        <dbReference type="ARBA" id="ARBA00022827"/>
    </source>
</evidence>
<comment type="caution">
    <text evidence="11">The sequence shown here is derived from an EMBL/GenBank/DDBJ whole genome shotgun (WGS) entry which is preliminary data.</text>
</comment>
<dbReference type="InterPro" id="IPR039261">
    <property type="entry name" value="FNR_nucleotide-bd"/>
</dbReference>
<dbReference type="InterPro" id="IPR017927">
    <property type="entry name" value="FAD-bd_FR_type"/>
</dbReference>
<keyword evidence="12" id="KW-1185">Reference proteome</keyword>
<dbReference type="CDD" id="cd06216">
    <property type="entry name" value="FNR_iron_sulfur_binding_2"/>
    <property type="match status" value="1"/>
</dbReference>
<dbReference type="SUPFAM" id="SSF52343">
    <property type="entry name" value="Ferredoxin reductase-like, C-terminal NADP-linked domain"/>
    <property type="match status" value="1"/>
</dbReference>
<dbReference type="OrthoDB" id="9796486at2"/>
<dbReference type="Gene3D" id="2.40.30.10">
    <property type="entry name" value="Translation factors"/>
    <property type="match status" value="1"/>
</dbReference>
<evidence type="ECO:0000259" key="10">
    <source>
        <dbReference type="PROSITE" id="PS51384"/>
    </source>
</evidence>
<dbReference type="RefSeq" id="WP_067514025.1">
    <property type="nucleotide sequence ID" value="NZ_CP107943.1"/>
</dbReference>
<accession>A0A366DQX1</accession>
<dbReference type="InterPro" id="IPR036010">
    <property type="entry name" value="2Fe-2S_ferredoxin-like_sf"/>
</dbReference>
<dbReference type="SUPFAM" id="SSF54292">
    <property type="entry name" value="2Fe-2S ferredoxin-like"/>
    <property type="match status" value="1"/>
</dbReference>
<evidence type="ECO:0000256" key="3">
    <source>
        <dbReference type="ARBA" id="ARBA00022714"/>
    </source>
</evidence>
<protein>
    <submittedName>
        <fullName evidence="11">Ferredoxin-NADP reductase</fullName>
    </submittedName>
</protein>
<keyword evidence="5" id="KW-0274">FAD</keyword>
<evidence type="ECO:0000313" key="11">
    <source>
        <dbReference type="EMBL" id="RBO92496.1"/>
    </source>
</evidence>
<evidence type="ECO:0000313" key="12">
    <source>
        <dbReference type="Proteomes" id="UP000252586"/>
    </source>
</evidence>
<keyword evidence="4" id="KW-0479">Metal-binding</keyword>
<dbReference type="SUPFAM" id="SSF63380">
    <property type="entry name" value="Riboflavin synthase domain-like"/>
    <property type="match status" value="1"/>
</dbReference>
<dbReference type="EMBL" id="QNRE01000003">
    <property type="protein sequence ID" value="RBO92496.1"/>
    <property type="molecule type" value="Genomic_DNA"/>
</dbReference>
<evidence type="ECO:0000256" key="6">
    <source>
        <dbReference type="ARBA" id="ARBA00023002"/>
    </source>
</evidence>
<dbReference type="STRING" id="1210090.GCA_001613185_06458"/>
<feature type="domain" description="2Fe-2S ferredoxin-type" evidence="9">
    <location>
        <begin position="297"/>
        <end position="378"/>
    </location>
</feature>
<evidence type="ECO:0000256" key="2">
    <source>
        <dbReference type="ARBA" id="ARBA00022630"/>
    </source>
</evidence>
<dbReference type="GO" id="GO:0046872">
    <property type="term" value="F:metal ion binding"/>
    <property type="evidence" value="ECO:0007669"/>
    <property type="project" value="UniProtKB-KW"/>
</dbReference>
<dbReference type="Gene3D" id="3.10.20.30">
    <property type="match status" value="1"/>
</dbReference>
<dbReference type="Pfam" id="PF00970">
    <property type="entry name" value="FAD_binding_6"/>
    <property type="match status" value="1"/>
</dbReference>
<evidence type="ECO:0000259" key="9">
    <source>
        <dbReference type="PROSITE" id="PS51085"/>
    </source>
</evidence>
<dbReference type="InterPro" id="IPR012675">
    <property type="entry name" value="Beta-grasp_dom_sf"/>
</dbReference>
<keyword evidence="3" id="KW-0001">2Fe-2S</keyword>
<dbReference type="PANTHER" id="PTHR47354">
    <property type="entry name" value="NADH OXIDOREDUCTASE HCR"/>
    <property type="match status" value="1"/>
</dbReference>
<comment type="cofactor">
    <cofactor evidence="1">
        <name>FAD</name>
        <dbReference type="ChEBI" id="CHEBI:57692"/>
    </cofactor>
</comment>
<dbReference type="GO" id="GO:0016491">
    <property type="term" value="F:oxidoreductase activity"/>
    <property type="evidence" value="ECO:0007669"/>
    <property type="project" value="UniProtKB-KW"/>
</dbReference>